<dbReference type="AlphaFoldDB" id="A0A0A8ZEX4"/>
<dbReference type="EMBL" id="GBRH01259951">
    <property type="protein sequence ID" value="JAD37944.1"/>
    <property type="molecule type" value="Transcribed_RNA"/>
</dbReference>
<organism evidence="1">
    <name type="scientific">Arundo donax</name>
    <name type="common">Giant reed</name>
    <name type="synonym">Donax arundinaceus</name>
    <dbReference type="NCBI Taxonomy" id="35708"/>
    <lineage>
        <taxon>Eukaryota</taxon>
        <taxon>Viridiplantae</taxon>
        <taxon>Streptophyta</taxon>
        <taxon>Embryophyta</taxon>
        <taxon>Tracheophyta</taxon>
        <taxon>Spermatophyta</taxon>
        <taxon>Magnoliopsida</taxon>
        <taxon>Liliopsida</taxon>
        <taxon>Poales</taxon>
        <taxon>Poaceae</taxon>
        <taxon>PACMAD clade</taxon>
        <taxon>Arundinoideae</taxon>
        <taxon>Arundineae</taxon>
        <taxon>Arundo</taxon>
    </lineage>
</organism>
<reference evidence="1" key="1">
    <citation type="submission" date="2014-09" db="EMBL/GenBank/DDBJ databases">
        <authorList>
            <person name="Magalhaes I.L.F."/>
            <person name="Oliveira U."/>
            <person name="Santos F.R."/>
            <person name="Vidigal T.H.D.A."/>
            <person name="Brescovit A.D."/>
            <person name="Santos A.J."/>
        </authorList>
    </citation>
    <scope>NUCLEOTIDE SEQUENCE</scope>
    <source>
        <tissue evidence="1">Shoot tissue taken approximately 20 cm above the soil surface</tissue>
    </source>
</reference>
<reference evidence="1" key="2">
    <citation type="journal article" date="2015" name="Data Brief">
        <title>Shoot transcriptome of the giant reed, Arundo donax.</title>
        <authorList>
            <person name="Barrero R.A."/>
            <person name="Guerrero F.D."/>
            <person name="Moolhuijzen P."/>
            <person name="Goolsby J.A."/>
            <person name="Tidwell J."/>
            <person name="Bellgard S.E."/>
            <person name="Bellgard M.I."/>
        </authorList>
    </citation>
    <scope>NUCLEOTIDE SEQUENCE</scope>
    <source>
        <tissue evidence="1">Shoot tissue taken approximately 20 cm above the soil surface</tissue>
    </source>
</reference>
<accession>A0A0A8ZEX4</accession>
<proteinExistence type="predicted"/>
<sequence>MLQHVLSLLWRGDVPKEAPFRRNSLQLVRSETMFDSIATVVK</sequence>
<name>A0A0A8ZEX4_ARUDO</name>
<evidence type="ECO:0000313" key="1">
    <source>
        <dbReference type="EMBL" id="JAD37944.1"/>
    </source>
</evidence>
<protein>
    <submittedName>
        <fullName evidence="1">Uncharacterized protein</fullName>
    </submittedName>
</protein>